<dbReference type="InterPro" id="IPR003656">
    <property type="entry name" value="Znf_BED"/>
</dbReference>
<feature type="compositionally biased region" description="Basic and acidic residues" evidence="4">
    <location>
        <begin position="92"/>
        <end position="106"/>
    </location>
</feature>
<dbReference type="GO" id="GO:0003677">
    <property type="term" value="F:DNA binding"/>
    <property type="evidence" value="ECO:0007669"/>
    <property type="project" value="InterPro"/>
</dbReference>
<reference evidence="6" key="1">
    <citation type="submission" date="2020-04" db="EMBL/GenBank/DDBJ databases">
        <authorList>
            <person name="Neveu A P."/>
        </authorList>
    </citation>
    <scope>NUCLEOTIDE SEQUENCE</scope>
    <source>
        <tissue evidence="6">Whole embryo</tissue>
    </source>
</reference>
<name>A0A6F9DKJ6_9ASCI</name>
<feature type="region of interest" description="Disordered" evidence="4">
    <location>
        <begin position="68"/>
        <end position="106"/>
    </location>
</feature>
<evidence type="ECO:0000256" key="1">
    <source>
        <dbReference type="ARBA" id="ARBA00022723"/>
    </source>
</evidence>
<feature type="compositionally biased region" description="Polar residues" evidence="4">
    <location>
        <begin position="70"/>
        <end position="91"/>
    </location>
</feature>
<accession>A0A6F9DKJ6</accession>
<evidence type="ECO:0000256" key="2">
    <source>
        <dbReference type="ARBA" id="ARBA00022771"/>
    </source>
</evidence>
<evidence type="ECO:0000256" key="4">
    <source>
        <dbReference type="SAM" id="MobiDB-lite"/>
    </source>
</evidence>
<keyword evidence="3" id="KW-0862">Zinc</keyword>
<keyword evidence="1" id="KW-0479">Metal-binding</keyword>
<feature type="domain" description="BED-type" evidence="5">
    <location>
        <begin position="4"/>
        <end position="33"/>
    </location>
</feature>
<proteinExistence type="evidence at transcript level"/>
<evidence type="ECO:0000259" key="5">
    <source>
        <dbReference type="Pfam" id="PF02892"/>
    </source>
</evidence>
<sequence>MPARKKKKPTCRYCGKRLSCSSNLTRHVNKACPYSPKPAEKPRCPSCGITCGLKTYARHVAICLKIPDRTQPTSTPSTESAQDSSFDLSSNSHEKPSDSKTQEKPLADIKKEVHSLTQEEVKSTEPLLIRDDLPHSPKNILSNISIKTDLGPLDTSDDIYADIRESVKGCNFPKQRNTTDIHKNPSKPPNNQIMLNGHQVQEKLSAYLESLQRRGVMVFT</sequence>
<evidence type="ECO:0000313" key="6">
    <source>
        <dbReference type="EMBL" id="CAB3263721.1"/>
    </source>
</evidence>
<dbReference type="AlphaFoldDB" id="A0A6F9DKJ6"/>
<organism evidence="6">
    <name type="scientific">Phallusia mammillata</name>
    <dbReference type="NCBI Taxonomy" id="59560"/>
    <lineage>
        <taxon>Eukaryota</taxon>
        <taxon>Metazoa</taxon>
        <taxon>Chordata</taxon>
        <taxon>Tunicata</taxon>
        <taxon>Ascidiacea</taxon>
        <taxon>Phlebobranchia</taxon>
        <taxon>Ascidiidae</taxon>
        <taxon>Phallusia</taxon>
    </lineage>
</organism>
<dbReference type="GO" id="GO:0008270">
    <property type="term" value="F:zinc ion binding"/>
    <property type="evidence" value="ECO:0007669"/>
    <property type="project" value="UniProtKB-KW"/>
</dbReference>
<dbReference type="Pfam" id="PF02892">
    <property type="entry name" value="zf-BED"/>
    <property type="match status" value="1"/>
</dbReference>
<evidence type="ECO:0000256" key="3">
    <source>
        <dbReference type="ARBA" id="ARBA00022833"/>
    </source>
</evidence>
<dbReference type="EMBL" id="LR787859">
    <property type="protein sequence ID" value="CAB3263721.1"/>
    <property type="molecule type" value="mRNA"/>
</dbReference>
<keyword evidence="2" id="KW-0863">Zinc-finger</keyword>
<gene>
    <name evidence="6" type="primary">Mecom-003</name>
</gene>
<protein>
    <submittedName>
        <fullName evidence="6">Zinc finger protein LOC723797</fullName>
    </submittedName>
</protein>